<dbReference type="GO" id="GO:0007417">
    <property type="term" value="P:central nervous system development"/>
    <property type="evidence" value="ECO:0007669"/>
    <property type="project" value="UniProtKB-ARBA"/>
</dbReference>
<dbReference type="GO" id="GO:0003743">
    <property type="term" value="F:translation initiation factor activity"/>
    <property type="evidence" value="ECO:0007669"/>
    <property type="project" value="UniProtKB-KW"/>
</dbReference>
<evidence type="ECO:0000256" key="5">
    <source>
        <dbReference type="ARBA" id="ARBA00022917"/>
    </source>
</evidence>
<comment type="caution">
    <text evidence="12">The sequence shown here is derived from an EMBL/GenBank/DDBJ whole genome shotgun (WGS) entry which is preliminary data.</text>
</comment>
<dbReference type="FunFam" id="3.40.50.10470:FF:000002">
    <property type="entry name" value="Probable translation initiation factor eIF-2B subunit delta"/>
    <property type="match status" value="1"/>
</dbReference>
<evidence type="ECO:0000256" key="10">
    <source>
        <dbReference type="RuleBase" id="RU003814"/>
    </source>
</evidence>
<keyword evidence="5" id="KW-0648">Protein biosynthesis</keyword>
<evidence type="ECO:0000256" key="9">
    <source>
        <dbReference type="ARBA" id="ARBA00046432"/>
    </source>
</evidence>
<keyword evidence="4" id="KW-0396">Initiation factor</keyword>
<dbReference type="EMBL" id="JARGDH010000004">
    <property type="protein sequence ID" value="KAL0269214.1"/>
    <property type="molecule type" value="Genomic_DNA"/>
</dbReference>
<dbReference type="GO" id="GO:0005829">
    <property type="term" value="C:cytosol"/>
    <property type="evidence" value="ECO:0007669"/>
    <property type="project" value="UniProtKB-SubCell"/>
</dbReference>
<feature type="compositionally biased region" description="Basic and acidic residues" evidence="11">
    <location>
        <begin position="110"/>
        <end position="165"/>
    </location>
</feature>
<feature type="region of interest" description="Disordered" evidence="11">
    <location>
        <begin position="1"/>
        <end position="165"/>
    </location>
</feature>
<sequence length="565" mass="63311">MADKEDISTHKKSKRKSKGQKDTKDAGDQGGVSKSIESAKVSETPKDVSMSVSKPIENPEEKGDQDVNKKSSKSREEILAEREAKKLAKQALKKKAKEAHVDKANNLPQDKNEEAVKKEDKENVVKKDSTVKPMETKIEVSKILEEREPEKENIDGKDKNEGKSKAQLRAERRALQEAQRARKLEKAKEVIEEKTNVVTEVPKTEKISKFNKVVPVSEDKVHKVKLFAHLYRPVFDCVEMDLSEEIHPSIVRLGTQYRSKVISGANAKCLALLNAFKTVLADYKTPTNQEFSRGLEAEISKSMVFLNKCRPVAVSMVNAVKHLRFQVNQLKGNEIESKKQINDWIDTYIKEQIEKAAEAISLFVLQKITDGDVILTYSCSSLIQRILLKASEEKIKFRVIVVDGRPWLEGKEMLRRLVKAGISCTYVFFNGLSFIMPEVTKILLGAHALLANGYVMSRAGSSQVALLAKAYNVPVLVCCETHKFSEKVQTDSFVHNELGDPDQLISNKGAKELSKWRTIQYLTPLNLTYDVTPPDLVSAVVTEIAVLPCTSVPVILRVKPPDLTC</sequence>
<dbReference type="SUPFAM" id="SSF100950">
    <property type="entry name" value="NagB/RpiA/CoA transferase-like"/>
    <property type="match status" value="1"/>
</dbReference>
<dbReference type="InterPro" id="IPR042529">
    <property type="entry name" value="IF_2B-like_C"/>
</dbReference>
<dbReference type="InterPro" id="IPR000649">
    <property type="entry name" value="IF-2B-related"/>
</dbReference>
<evidence type="ECO:0000256" key="6">
    <source>
        <dbReference type="ARBA" id="ARBA00043898"/>
    </source>
</evidence>
<dbReference type="PANTHER" id="PTHR10233">
    <property type="entry name" value="TRANSLATION INITIATION FACTOR EIF-2B"/>
    <property type="match status" value="1"/>
</dbReference>
<dbReference type="GO" id="GO:0048513">
    <property type="term" value="P:animal organ development"/>
    <property type="evidence" value="ECO:0007669"/>
    <property type="project" value="UniProtKB-ARBA"/>
</dbReference>
<evidence type="ECO:0000256" key="11">
    <source>
        <dbReference type="SAM" id="MobiDB-lite"/>
    </source>
</evidence>
<dbReference type="GO" id="GO:0140535">
    <property type="term" value="C:intracellular protein-containing complex"/>
    <property type="evidence" value="ECO:0007669"/>
    <property type="project" value="UniProtKB-ARBA"/>
</dbReference>
<gene>
    <name evidence="12" type="ORF">PYX00_007021</name>
</gene>
<comment type="subcellular location">
    <subcellularLocation>
        <location evidence="1">Cytoplasm</location>
        <location evidence="1">Cytosol</location>
    </subcellularLocation>
</comment>
<evidence type="ECO:0000313" key="12">
    <source>
        <dbReference type="EMBL" id="KAL0269214.1"/>
    </source>
</evidence>
<evidence type="ECO:0000256" key="1">
    <source>
        <dbReference type="ARBA" id="ARBA00004514"/>
    </source>
</evidence>
<comment type="function">
    <text evidence="6">Acts as a component of the translation initiation factor 2B (eIF2B) complex, which catalyzes the exchange of GDP for GTP on eukaryotic initiation factor 2 (eIF2) gamma subunit. Its guanine nucleotide exchange factor activity is repressed when bound to eIF2 complex phosphorylated on the alpha subunit, thereby limiting the amount of methionyl-initiator methionine tRNA available to the ribosome and consequently global translation is repressed.</text>
</comment>
<organism evidence="12">
    <name type="scientific">Menopon gallinae</name>
    <name type="common">poultry shaft louse</name>
    <dbReference type="NCBI Taxonomy" id="328185"/>
    <lineage>
        <taxon>Eukaryota</taxon>
        <taxon>Metazoa</taxon>
        <taxon>Ecdysozoa</taxon>
        <taxon>Arthropoda</taxon>
        <taxon>Hexapoda</taxon>
        <taxon>Insecta</taxon>
        <taxon>Pterygota</taxon>
        <taxon>Neoptera</taxon>
        <taxon>Paraneoptera</taxon>
        <taxon>Psocodea</taxon>
        <taxon>Troctomorpha</taxon>
        <taxon>Phthiraptera</taxon>
        <taxon>Amblycera</taxon>
        <taxon>Menoponidae</taxon>
        <taxon>Menopon</taxon>
    </lineage>
</organism>
<feature type="compositionally biased region" description="Basic residues" evidence="11">
    <location>
        <begin position="87"/>
        <end position="97"/>
    </location>
</feature>
<dbReference type="GO" id="GO:0005085">
    <property type="term" value="F:guanyl-nucleotide exchange factor activity"/>
    <property type="evidence" value="ECO:0007669"/>
    <property type="project" value="UniProtKB-ARBA"/>
</dbReference>
<reference evidence="12" key="1">
    <citation type="journal article" date="2024" name="Gigascience">
        <title>Chromosome-level genome of the poultry shaft louse Menopon gallinae provides insight into the host-switching and adaptive evolution of parasitic lice.</title>
        <authorList>
            <person name="Xu Y."/>
            <person name="Ma L."/>
            <person name="Liu S."/>
            <person name="Liang Y."/>
            <person name="Liu Q."/>
            <person name="He Z."/>
            <person name="Tian L."/>
            <person name="Duan Y."/>
            <person name="Cai W."/>
            <person name="Li H."/>
            <person name="Song F."/>
        </authorList>
    </citation>
    <scope>NUCLEOTIDE SEQUENCE</scope>
    <source>
        <strain evidence="12">Cailab_2023a</strain>
    </source>
</reference>
<feature type="compositionally biased region" description="Basic and acidic residues" evidence="11">
    <location>
        <begin position="57"/>
        <end position="86"/>
    </location>
</feature>
<accession>A0AAW2HHJ4</accession>
<protein>
    <recommendedName>
        <fullName evidence="7">Translation initiation factor eIF2B subunit delta</fullName>
    </recommendedName>
    <alternativeName>
        <fullName evidence="8">eIF2B GDP-GTP exchange factor subunit delta</fullName>
    </alternativeName>
</protein>
<evidence type="ECO:0000256" key="2">
    <source>
        <dbReference type="ARBA" id="ARBA00007251"/>
    </source>
</evidence>
<evidence type="ECO:0000256" key="3">
    <source>
        <dbReference type="ARBA" id="ARBA00022490"/>
    </source>
</evidence>
<dbReference type="PANTHER" id="PTHR10233:SF14">
    <property type="entry name" value="TRANSLATION INITIATION FACTOR EIF-2B SUBUNIT DELTA"/>
    <property type="match status" value="1"/>
</dbReference>
<comment type="similarity">
    <text evidence="2 10">Belongs to the eIF-2B alpha/beta/delta subunits family.</text>
</comment>
<evidence type="ECO:0000256" key="7">
    <source>
        <dbReference type="ARBA" id="ARBA00044147"/>
    </source>
</evidence>
<evidence type="ECO:0000256" key="8">
    <source>
        <dbReference type="ARBA" id="ARBA00044356"/>
    </source>
</evidence>
<proteinExistence type="inferred from homology"/>
<name>A0AAW2HHJ4_9NEOP</name>
<evidence type="ECO:0000256" key="4">
    <source>
        <dbReference type="ARBA" id="ARBA00022540"/>
    </source>
</evidence>
<dbReference type="AlphaFoldDB" id="A0AAW2HHJ4"/>
<comment type="subunit">
    <text evidence="9">Component of the translation initiation factor 2B (eIF2B) complex which is a heterodecamer of two sets of five different subunits: alpha, beta, gamma, delta and epsilon. Subunits alpha, beta and delta comprise a regulatory subcomplex and subunits epsilon and gamma comprise a catalytic subcomplex. Within the complex, the hexameric regulatory complex resides at the center, with the two heterodimeric catalytic subcomplexes bound on opposite sides.</text>
</comment>
<keyword evidence="3" id="KW-0963">Cytoplasm</keyword>
<dbReference type="InterPro" id="IPR037171">
    <property type="entry name" value="NagB/RpiA_transferase-like"/>
</dbReference>
<dbReference type="Pfam" id="PF01008">
    <property type="entry name" value="IF-2B"/>
    <property type="match status" value="1"/>
</dbReference>
<dbReference type="Gene3D" id="3.40.50.10470">
    <property type="entry name" value="Translation initiation factor eif-2b, domain 2"/>
    <property type="match status" value="1"/>
</dbReference>